<reference evidence="1" key="2">
    <citation type="submission" date="2021-12" db="EMBL/GenBank/DDBJ databases">
        <title>Resequencing data analysis of finger millet.</title>
        <authorList>
            <person name="Hatakeyama M."/>
            <person name="Aluri S."/>
            <person name="Balachadran M.T."/>
            <person name="Sivarajan S.R."/>
            <person name="Poveda L."/>
            <person name="Shimizu-Inatsugi R."/>
            <person name="Schlapbach R."/>
            <person name="Sreeman S.M."/>
            <person name="Shimizu K.K."/>
        </authorList>
    </citation>
    <scope>NUCLEOTIDE SEQUENCE</scope>
</reference>
<protein>
    <recommendedName>
        <fullName evidence="3">F-box domain-containing protein</fullName>
    </recommendedName>
</protein>
<dbReference type="PANTHER" id="PTHR34223:SF99">
    <property type="entry name" value="OS04G0440200 PROTEIN"/>
    <property type="match status" value="1"/>
</dbReference>
<sequence length="367" mass="41108">MEGDGKNADTAGGLGPDRLSALPDCLLHIILSRLRSLQVVQTYDLYKKHPVVDRFEEFADTLLFLHRPLDALRLNVGAKILRDTSYTRWLNRGLACSPAALDVRDRAGYCTIWASTLTPRSRRLTRLRLESVTVHDCFMAQLGSLFPALEHLELRDVSYSALKAFRIESGTLRSLVIDNCQEWFDRDCKRVVEIVAPRLTTLRISVPLYPGDNSMYGREPCFTAHAVRAAPSPPSIARASVRVVDTSGCFLNATPRVVHNRLDLTFVRNMAFLKADRFPASVQMVQKEVLSSPEERFVPVPMLQALSLGDEQQGPPVFGNLKTLVLGECDLGDDLQALWSFLQNTPALENLHLHHCEIAYRDRGQGT</sequence>
<dbReference type="SUPFAM" id="SSF52047">
    <property type="entry name" value="RNI-like"/>
    <property type="match status" value="1"/>
</dbReference>
<gene>
    <name evidence="1" type="primary">gb15596</name>
    <name evidence="1" type="ORF">PR202_gb15596</name>
</gene>
<keyword evidence="2" id="KW-1185">Reference proteome</keyword>
<dbReference type="InterPro" id="IPR032675">
    <property type="entry name" value="LRR_dom_sf"/>
</dbReference>
<dbReference type="EMBL" id="BQKI01000079">
    <property type="protein sequence ID" value="GJN27566.1"/>
    <property type="molecule type" value="Genomic_DNA"/>
</dbReference>
<comment type="caution">
    <text evidence="1">The sequence shown here is derived from an EMBL/GenBank/DDBJ whole genome shotgun (WGS) entry which is preliminary data.</text>
</comment>
<evidence type="ECO:0000313" key="2">
    <source>
        <dbReference type="Proteomes" id="UP001054889"/>
    </source>
</evidence>
<dbReference type="Gene3D" id="3.80.10.10">
    <property type="entry name" value="Ribonuclease Inhibitor"/>
    <property type="match status" value="1"/>
</dbReference>
<proteinExistence type="predicted"/>
<dbReference type="PANTHER" id="PTHR34223">
    <property type="entry name" value="OS11G0201299 PROTEIN"/>
    <property type="match status" value="1"/>
</dbReference>
<evidence type="ECO:0008006" key="3">
    <source>
        <dbReference type="Google" id="ProtNLM"/>
    </source>
</evidence>
<accession>A0AAV5EYA4</accession>
<name>A0AAV5EYA4_ELECO</name>
<organism evidence="1 2">
    <name type="scientific">Eleusine coracana subsp. coracana</name>
    <dbReference type="NCBI Taxonomy" id="191504"/>
    <lineage>
        <taxon>Eukaryota</taxon>
        <taxon>Viridiplantae</taxon>
        <taxon>Streptophyta</taxon>
        <taxon>Embryophyta</taxon>
        <taxon>Tracheophyta</taxon>
        <taxon>Spermatophyta</taxon>
        <taxon>Magnoliopsida</taxon>
        <taxon>Liliopsida</taxon>
        <taxon>Poales</taxon>
        <taxon>Poaceae</taxon>
        <taxon>PACMAD clade</taxon>
        <taxon>Chloridoideae</taxon>
        <taxon>Cynodonteae</taxon>
        <taxon>Eleusininae</taxon>
        <taxon>Eleusine</taxon>
    </lineage>
</organism>
<dbReference type="InterPro" id="IPR053197">
    <property type="entry name" value="F-box_SCFL_complex_component"/>
</dbReference>
<dbReference type="AlphaFoldDB" id="A0AAV5EYA4"/>
<reference evidence="1" key="1">
    <citation type="journal article" date="2018" name="DNA Res.">
        <title>Multiple hybrid de novo genome assembly of finger millet, an orphan allotetraploid crop.</title>
        <authorList>
            <person name="Hatakeyama M."/>
            <person name="Aluri S."/>
            <person name="Balachadran M.T."/>
            <person name="Sivarajan S.R."/>
            <person name="Patrignani A."/>
            <person name="Gruter S."/>
            <person name="Poveda L."/>
            <person name="Shimizu-Inatsugi R."/>
            <person name="Baeten J."/>
            <person name="Francoijs K.J."/>
            <person name="Nataraja K.N."/>
            <person name="Reddy Y.A.N."/>
            <person name="Phadnis S."/>
            <person name="Ravikumar R.L."/>
            <person name="Schlapbach R."/>
            <person name="Sreeman S.M."/>
            <person name="Shimizu K.K."/>
        </authorList>
    </citation>
    <scope>NUCLEOTIDE SEQUENCE</scope>
</reference>
<evidence type="ECO:0000313" key="1">
    <source>
        <dbReference type="EMBL" id="GJN27566.1"/>
    </source>
</evidence>
<dbReference type="Proteomes" id="UP001054889">
    <property type="component" value="Unassembled WGS sequence"/>
</dbReference>